<evidence type="ECO:0000313" key="2">
    <source>
        <dbReference type="EMBL" id="RNA67012.1"/>
    </source>
</evidence>
<feature type="transmembrane region" description="Helical" evidence="1">
    <location>
        <begin position="197"/>
        <end position="218"/>
    </location>
</feature>
<evidence type="ECO:0000313" key="3">
    <source>
        <dbReference type="Proteomes" id="UP000278746"/>
    </source>
</evidence>
<dbReference type="InterPro" id="IPR021359">
    <property type="entry name" value="DUF2812"/>
</dbReference>
<reference evidence="2 3" key="1">
    <citation type="submission" date="2018-10" db="EMBL/GenBank/DDBJ databases">
        <title>Bacillus Keqinensis sp. nov., a moderately halophilic bacterium isolated from a saline-alkaline lake.</title>
        <authorList>
            <person name="Wang H."/>
        </authorList>
    </citation>
    <scope>NUCLEOTIDE SEQUENCE [LARGE SCALE GENOMIC DNA]</scope>
    <source>
        <strain evidence="2 3">KQ-3</strain>
    </source>
</reference>
<accession>A0A3M7TNI1</accession>
<comment type="caution">
    <text evidence="2">The sequence shown here is derived from an EMBL/GenBank/DDBJ whole genome shotgun (WGS) entry which is preliminary data.</text>
</comment>
<dbReference type="Pfam" id="PF11193">
    <property type="entry name" value="DUF2812"/>
    <property type="match status" value="1"/>
</dbReference>
<keyword evidence="1" id="KW-0812">Transmembrane</keyword>
<name>A0A3M7TNI1_9BACI</name>
<feature type="transmembrane region" description="Helical" evidence="1">
    <location>
        <begin position="156"/>
        <end position="177"/>
    </location>
</feature>
<sequence>MCSCQRNKRRDLSAGSTGYPAGNRFIEGERRMDDITTSIKRYKFGWMYAPDRLEKWLEKQAAEGYNLVEVSKRGLTFYFEEADPVLCTFSVVNEGKGDIHLYLAYRNAGWKQAAATGTSWQQWTIWRKGDSGHEENPGVNNVTELKQHAAKRMATLNSLLVSPVVVIFSLNFFGFMLPDVLENGYFSLTGLERFNVTVYPFIILTFFSMILRSWMYYFRVKNNKDV</sequence>
<keyword evidence="3" id="KW-1185">Reference proteome</keyword>
<keyword evidence="1" id="KW-1133">Transmembrane helix</keyword>
<gene>
    <name evidence="2" type="ORF">EBO34_17635</name>
</gene>
<dbReference type="Proteomes" id="UP000278746">
    <property type="component" value="Unassembled WGS sequence"/>
</dbReference>
<evidence type="ECO:0000256" key="1">
    <source>
        <dbReference type="SAM" id="Phobius"/>
    </source>
</evidence>
<keyword evidence="1" id="KW-0472">Membrane</keyword>
<protein>
    <submittedName>
        <fullName evidence="2">DUF2812 domain-containing protein</fullName>
    </submittedName>
</protein>
<organism evidence="2 3">
    <name type="scientific">Alteribacter keqinensis</name>
    <dbReference type="NCBI Taxonomy" id="2483800"/>
    <lineage>
        <taxon>Bacteria</taxon>
        <taxon>Bacillati</taxon>
        <taxon>Bacillota</taxon>
        <taxon>Bacilli</taxon>
        <taxon>Bacillales</taxon>
        <taxon>Bacillaceae</taxon>
        <taxon>Alteribacter</taxon>
    </lineage>
</organism>
<dbReference type="OrthoDB" id="8230517at2"/>
<proteinExistence type="predicted"/>
<dbReference type="EMBL" id="RHIB01000003">
    <property type="protein sequence ID" value="RNA67012.1"/>
    <property type="molecule type" value="Genomic_DNA"/>
</dbReference>
<dbReference type="AlphaFoldDB" id="A0A3M7TNI1"/>